<evidence type="ECO:0000313" key="17">
    <source>
        <dbReference type="EMBL" id="MBD1425084.1"/>
    </source>
</evidence>
<dbReference type="EC" id="6.3.2.4" evidence="5 14"/>
<reference evidence="17 18" key="1">
    <citation type="submission" date="2020-08" db="EMBL/GenBank/DDBJ databases">
        <title>Sphingobacterium sp. DN00404 isolated from aquaculture water.</title>
        <authorList>
            <person name="Zhang M."/>
        </authorList>
    </citation>
    <scope>NUCLEOTIDE SEQUENCE [LARGE SCALE GENOMIC DNA]</scope>
    <source>
        <strain evidence="17 18">KCTC 32294</strain>
    </source>
</reference>
<keyword evidence="9 15" id="KW-0067">ATP-binding</keyword>
<dbReference type="Proteomes" id="UP000606494">
    <property type="component" value="Unassembled WGS sequence"/>
</dbReference>
<name>A0ABR7Y1C4_9SPHI</name>
<dbReference type="PANTHER" id="PTHR23132">
    <property type="entry name" value="D-ALANINE--D-ALANINE LIGASE"/>
    <property type="match status" value="1"/>
</dbReference>
<gene>
    <name evidence="14" type="primary">ddl</name>
    <name evidence="17" type="ORF">H8B17_05760</name>
</gene>
<comment type="catalytic activity">
    <reaction evidence="13 14">
        <text>2 D-alanine + ATP = D-alanyl-D-alanine + ADP + phosphate + H(+)</text>
        <dbReference type="Rhea" id="RHEA:11224"/>
        <dbReference type="ChEBI" id="CHEBI:15378"/>
        <dbReference type="ChEBI" id="CHEBI:30616"/>
        <dbReference type="ChEBI" id="CHEBI:43474"/>
        <dbReference type="ChEBI" id="CHEBI:57416"/>
        <dbReference type="ChEBI" id="CHEBI:57822"/>
        <dbReference type="ChEBI" id="CHEBI:456216"/>
        <dbReference type="EC" id="6.3.2.4"/>
    </reaction>
</comment>
<dbReference type="InterPro" id="IPR016185">
    <property type="entry name" value="PreATP-grasp_dom_sf"/>
</dbReference>
<dbReference type="PROSITE" id="PS00843">
    <property type="entry name" value="DALA_DALA_LIGASE_1"/>
    <property type="match status" value="1"/>
</dbReference>
<evidence type="ECO:0000256" key="15">
    <source>
        <dbReference type="PROSITE-ProRule" id="PRU00409"/>
    </source>
</evidence>
<evidence type="ECO:0000256" key="12">
    <source>
        <dbReference type="ARBA" id="ARBA00023316"/>
    </source>
</evidence>
<evidence type="ECO:0000256" key="2">
    <source>
        <dbReference type="ARBA" id="ARBA00001946"/>
    </source>
</evidence>
<evidence type="ECO:0000256" key="6">
    <source>
        <dbReference type="ARBA" id="ARBA00022490"/>
    </source>
</evidence>
<keyword evidence="11 14" id="KW-0573">Peptidoglycan synthesis</keyword>
<evidence type="ECO:0000256" key="5">
    <source>
        <dbReference type="ARBA" id="ARBA00012216"/>
    </source>
</evidence>
<keyword evidence="18" id="KW-1185">Reference proteome</keyword>
<comment type="caution">
    <text evidence="17">The sequence shown here is derived from an EMBL/GenBank/DDBJ whole genome shotgun (WGS) entry which is preliminary data.</text>
</comment>
<comment type="pathway">
    <text evidence="14">Cell wall biogenesis; peptidoglycan biosynthesis.</text>
</comment>
<evidence type="ECO:0000256" key="3">
    <source>
        <dbReference type="ARBA" id="ARBA00004496"/>
    </source>
</evidence>
<keyword evidence="8 15" id="KW-0547">Nucleotide-binding</keyword>
<evidence type="ECO:0000259" key="16">
    <source>
        <dbReference type="PROSITE" id="PS50975"/>
    </source>
</evidence>
<dbReference type="InterPro" id="IPR000291">
    <property type="entry name" value="D-Ala_lig_Van_CS"/>
</dbReference>
<comment type="cofactor">
    <cofactor evidence="2">
        <name>Mg(2+)</name>
        <dbReference type="ChEBI" id="CHEBI:18420"/>
    </cofactor>
</comment>
<dbReference type="InterPro" id="IPR011095">
    <property type="entry name" value="Dala_Dala_lig_C"/>
</dbReference>
<proteinExistence type="inferred from homology"/>
<dbReference type="InterPro" id="IPR005905">
    <property type="entry name" value="D_ala_D_ala"/>
</dbReference>
<evidence type="ECO:0000256" key="10">
    <source>
        <dbReference type="ARBA" id="ARBA00022960"/>
    </source>
</evidence>
<dbReference type="SUPFAM" id="SSF52440">
    <property type="entry name" value="PreATP-grasp domain"/>
    <property type="match status" value="1"/>
</dbReference>
<dbReference type="EMBL" id="JACNYK010000001">
    <property type="protein sequence ID" value="MBD1425084.1"/>
    <property type="molecule type" value="Genomic_DNA"/>
</dbReference>
<keyword evidence="10 14" id="KW-0133">Cell shape</keyword>
<accession>A0ABR7Y1C4</accession>
<dbReference type="PIRSF" id="PIRSF039102">
    <property type="entry name" value="Ddl/VanB"/>
    <property type="match status" value="1"/>
</dbReference>
<evidence type="ECO:0000256" key="11">
    <source>
        <dbReference type="ARBA" id="ARBA00022984"/>
    </source>
</evidence>
<dbReference type="RefSeq" id="WP_190308167.1">
    <property type="nucleotide sequence ID" value="NZ_JACNYK010000001.1"/>
</dbReference>
<evidence type="ECO:0000313" key="18">
    <source>
        <dbReference type="Proteomes" id="UP000606494"/>
    </source>
</evidence>
<evidence type="ECO:0000256" key="13">
    <source>
        <dbReference type="ARBA" id="ARBA00047614"/>
    </source>
</evidence>
<dbReference type="NCBIfam" id="TIGR01205">
    <property type="entry name" value="D_ala_D_alaTIGR"/>
    <property type="match status" value="1"/>
</dbReference>
<evidence type="ECO:0000256" key="8">
    <source>
        <dbReference type="ARBA" id="ARBA00022741"/>
    </source>
</evidence>
<dbReference type="PROSITE" id="PS50975">
    <property type="entry name" value="ATP_GRASP"/>
    <property type="match status" value="1"/>
</dbReference>
<organism evidence="17 18">
    <name type="scientific">Sphingobacterium arenae</name>
    <dbReference type="NCBI Taxonomy" id="1280598"/>
    <lineage>
        <taxon>Bacteria</taxon>
        <taxon>Pseudomonadati</taxon>
        <taxon>Bacteroidota</taxon>
        <taxon>Sphingobacteriia</taxon>
        <taxon>Sphingobacteriales</taxon>
        <taxon>Sphingobacteriaceae</taxon>
        <taxon>Sphingobacterium</taxon>
    </lineage>
</organism>
<feature type="domain" description="ATP-grasp" evidence="16">
    <location>
        <begin position="122"/>
        <end position="329"/>
    </location>
</feature>
<keyword evidence="6 14" id="KW-0963">Cytoplasm</keyword>
<comment type="cofactor">
    <cofactor evidence="1">
        <name>Mn(2+)</name>
        <dbReference type="ChEBI" id="CHEBI:29035"/>
    </cofactor>
</comment>
<keyword evidence="7 14" id="KW-0436">Ligase</keyword>
<dbReference type="SUPFAM" id="SSF56059">
    <property type="entry name" value="Glutathione synthetase ATP-binding domain-like"/>
    <property type="match status" value="1"/>
</dbReference>
<dbReference type="InterPro" id="IPR011127">
    <property type="entry name" value="Dala_Dala_lig_N"/>
</dbReference>
<dbReference type="Pfam" id="PF01820">
    <property type="entry name" value="Dala_Dala_lig_N"/>
    <property type="match status" value="1"/>
</dbReference>
<sequence>MKTKVALITGGYTGEAEVSFKSAAFVQAQLDKEKYAVYPITITLDSWFHVTDAGIKISVNREDFSLDIDGDIVMFDVAFIILHGSPGEDGRLQGYLDMIGLPYTSCGALTSALTMNKEYTKAVISGIQNLYVAKSVLLFGPDRQGAGDVVQKNLTLPYFVKPNAGGSSIGMSKVKVPSELQEALDKAFDAANTGCQVLVEEFVTGREFSQGIFRNAKGELLVLPATEVRTTREFFDFEAKYVAGLTEEITPADLTEEQKERASRIIRDIYIRLNCKGMVRVDFFLEKDTDKFYFIEINTIPGQTPQSFIPQQVRALGMKESEFYAELIEAVIAPDPTLRT</sequence>
<comment type="subcellular location">
    <subcellularLocation>
        <location evidence="3 14">Cytoplasm</location>
    </subcellularLocation>
</comment>
<evidence type="ECO:0000256" key="1">
    <source>
        <dbReference type="ARBA" id="ARBA00001936"/>
    </source>
</evidence>
<comment type="function">
    <text evidence="14">Cell wall formation.</text>
</comment>
<dbReference type="GO" id="GO:0016874">
    <property type="term" value="F:ligase activity"/>
    <property type="evidence" value="ECO:0007669"/>
    <property type="project" value="UniProtKB-KW"/>
</dbReference>
<dbReference type="PROSITE" id="PS00844">
    <property type="entry name" value="DALA_DALA_LIGASE_2"/>
    <property type="match status" value="1"/>
</dbReference>
<evidence type="ECO:0000256" key="4">
    <source>
        <dbReference type="ARBA" id="ARBA00010871"/>
    </source>
</evidence>
<dbReference type="HAMAP" id="MF_00047">
    <property type="entry name" value="Dala_Dala_lig"/>
    <property type="match status" value="1"/>
</dbReference>
<comment type="similarity">
    <text evidence="4 14">Belongs to the D-alanine--D-alanine ligase family.</text>
</comment>
<dbReference type="NCBIfam" id="NF002378">
    <property type="entry name" value="PRK01372.1"/>
    <property type="match status" value="1"/>
</dbReference>
<dbReference type="InterPro" id="IPR011761">
    <property type="entry name" value="ATP-grasp"/>
</dbReference>
<protein>
    <recommendedName>
        <fullName evidence="5 14">D-alanine--D-alanine ligase</fullName>
        <ecNumber evidence="5 14">6.3.2.4</ecNumber>
    </recommendedName>
    <alternativeName>
        <fullName evidence="14">D-Ala-D-Ala ligase</fullName>
    </alternativeName>
    <alternativeName>
        <fullName evidence="14">D-alanylalanine synthetase</fullName>
    </alternativeName>
</protein>
<dbReference type="Gene3D" id="3.30.470.20">
    <property type="entry name" value="ATP-grasp fold, B domain"/>
    <property type="match status" value="1"/>
</dbReference>
<dbReference type="Pfam" id="PF07478">
    <property type="entry name" value="Dala_Dala_lig_C"/>
    <property type="match status" value="1"/>
</dbReference>
<evidence type="ECO:0000256" key="14">
    <source>
        <dbReference type="HAMAP-Rule" id="MF_00047"/>
    </source>
</evidence>
<dbReference type="Gene3D" id="3.30.1490.20">
    <property type="entry name" value="ATP-grasp fold, A domain"/>
    <property type="match status" value="1"/>
</dbReference>
<evidence type="ECO:0000256" key="9">
    <source>
        <dbReference type="ARBA" id="ARBA00022840"/>
    </source>
</evidence>
<evidence type="ECO:0000256" key="7">
    <source>
        <dbReference type="ARBA" id="ARBA00022598"/>
    </source>
</evidence>
<dbReference type="InterPro" id="IPR013815">
    <property type="entry name" value="ATP_grasp_subdomain_1"/>
</dbReference>
<dbReference type="Gene3D" id="3.40.50.20">
    <property type="match status" value="1"/>
</dbReference>
<dbReference type="PANTHER" id="PTHR23132:SF23">
    <property type="entry name" value="D-ALANINE--D-ALANINE LIGASE B"/>
    <property type="match status" value="1"/>
</dbReference>
<keyword evidence="12 14" id="KW-0961">Cell wall biogenesis/degradation</keyword>